<dbReference type="EMBL" id="BGPR01085239">
    <property type="protein sequence ID" value="GBL98580.1"/>
    <property type="molecule type" value="Genomic_DNA"/>
</dbReference>
<accession>A0A4Y2C276</accession>
<name>A0A4Y2C276_ARAVE</name>
<proteinExistence type="predicted"/>
<comment type="caution">
    <text evidence="1">The sequence shown here is derived from an EMBL/GenBank/DDBJ whole genome shotgun (WGS) entry which is preliminary data.</text>
</comment>
<reference evidence="1 2" key="1">
    <citation type="journal article" date="2019" name="Sci. Rep.">
        <title>Orb-weaving spider Araneus ventricosus genome elucidates the spidroin gene catalogue.</title>
        <authorList>
            <person name="Kono N."/>
            <person name="Nakamura H."/>
            <person name="Ohtoshi R."/>
            <person name="Moran D.A.P."/>
            <person name="Shinohara A."/>
            <person name="Yoshida Y."/>
            <person name="Fujiwara M."/>
            <person name="Mori M."/>
            <person name="Tomita M."/>
            <person name="Arakawa K."/>
        </authorList>
    </citation>
    <scope>NUCLEOTIDE SEQUENCE [LARGE SCALE GENOMIC DNA]</scope>
</reference>
<dbReference type="AlphaFoldDB" id="A0A4Y2C276"/>
<keyword evidence="2" id="KW-1185">Reference proteome</keyword>
<evidence type="ECO:0000313" key="1">
    <source>
        <dbReference type="EMBL" id="GBL98580.1"/>
    </source>
</evidence>
<dbReference type="Proteomes" id="UP000499080">
    <property type="component" value="Unassembled WGS sequence"/>
</dbReference>
<sequence>MIVEAFVSSVNQSIETVIVEIRIQIAWSLKDGFLNKTATCQVLLQRSEEMKITWCEIRAVGRVPHDAPTFRPLYRYHTEKKHLPPNIALNAGETIPFACLITLRTSIADHISANAAIF</sequence>
<protein>
    <submittedName>
        <fullName evidence="1">Uncharacterized protein</fullName>
    </submittedName>
</protein>
<evidence type="ECO:0000313" key="2">
    <source>
        <dbReference type="Proteomes" id="UP000499080"/>
    </source>
</evidence>
<gene>
    <name evidence="1" type="ORF">AVEN_274104_1</name>
</gene>
<organism evidence="1 2">
    <name type="scientific">Araneus ventricosus</name>
    <name type="common">Orbweaver spider</name>
    <name type="synonym">Epeira ventricosa</name>
    <dbReference type="NCBI Taxonomy" id="182803"/>
    <lineage>
        <taxon>Eukaryota</taxon>
        <taxon>Metazoa</taxon>
        <taxon>Ecdysozoa</taxon>
        <taxon>Arthropoda</taxon>
        <taxon>Chelicerata</taxon>
        <taxon>Arachnida</taxon>
        <taxon>Araneae</taxon>
        <taxon>Araneomorphae</taxon>
        <taxon>Entelegynae</taxon>
        <taxon>Araneoidea</taxon>
        <taxon>Araneidae</taxon>
        <taxon>Araneus</taxon>
    </lineage>
</organism>